<protein>
    <submittedName>
        <fullName evidence="1">Uncharacterized protein</fullName>
    </submittedName>
</protein>
<gene>
    <name evidence="1" type="ORF">B0W47_17555</name>
</gene>
<organism evidence="1 2">
    <name type="scientific">Komagataeibacter nataicola</name>
    <dbReference type="NCBI Taxonomy" id="265960"/>
    <lineage>
        <taxon>Bacteria</taxon>
        <taxon>Pseudomonadati</taxon>
        <taxon>Pseudomonadota</taxon>
        <taxon>Alphaproteobacteria</taxon>
        <taxon>Acetobacterales</taxon>
        <taxon>Acetobacteraceae</taxon>
        <taxon>Komagataeibacter</taxon>
    </lineage>
</organism>
<evidence type="ECO:0000313" key="2">
    <source>
        <dbReference type="Proteomes" id="UP000189683"/>
    </source>
</evidence>
<keyword evidence="1" id="KW-0614">Plasmid</keyword>
<proteinExistence type="predicted"/>
<dbReference type="EMBL" id="CP019880">
    <property type="protein sequence ID" value="AQU89361.1"/>
    <property type="molecule type" value="Genomic_DNA"/>
</dbReference>
<accession>A0A9N7CU10</accession>
<evidence type="ECO:0000313" key="1">
    <source>
        <dbReference type="EMBL" id="AQU89361.1"/>
    </source>
</evidence>
<sequence length="161" mass="18199">MIVLPALSNQKPKTIIPLRIIRHSRLSAQKSKASFIKNEAYGLYIKPCLVIQGFYLMTTRSLYTKQQSNDVVATIFDAFDNGSITLHMKQALINLFQILKSGNNSPTQRHVANKARISLRTVSEAIRVAKALGLVLVVPQYEIVKGRPRRLANRYFFNALK</sequence>
<name>A0A9N7CU10_9PROT</name>
<reference evidence="1 2" key="1">
    <citation type="submission" date="2017-02" db="EMBL/GenBank/DDBJ databases">
        <title>zhang.</title>
        <authorList>
            <person name="Zhang H."/>
        </authorList>
    </citation>
    <scope>NUCLEOTIDE SEQUENCE [LARGE SCALE GENOMIC DNA]</scope>
    <source>
        <strain evidence="1 2">RZS01</strain>
        <plasmid evidence="2">pkna05</plasmid>
    </source>
</reference>
<dbReference type="Proteomes" id="UP000189683">
    <property type="component" value="Plasmid pKNA05"/>
</dbReference>
<dbReference type="AlphaFoldDB" id="A0A9N7CU10"/>
<geneLocation type="plasmid" evidence="2">
    <name>pkna05</name>
</geneLocation>
<dbReference type="KEGG" id="kna:B0W47_17555"/>